<feature type="non-terminal residue" evidence="1">
    <location>
        <position position="1"/>
    </location>
</feature>
<keyword evidence="2" id="KW-1185">Reference proteome</keyword>
<evidence type="ECO:0000313" key="2">
    <source>
        <dbReference type="Proteomes" id="UP000789702"/>
    </source>
</evidence>
<protein>
    <submittedName>
        <fullName evidence="1">6474_t:CDS:1</fullName>
    </submittedName>
</protein>
<sequence>NNPNILRINKIKKLSQDDEALDSSQSSQSTDIRVNELEWSKAITLAEQ</sequence>
<evidence type="ECO:0000313" key="1">
    <source>
        <dbReference type="EMBL" id="CAG8729888.1"/>
    </source>
</evidence>
<organism evidence="1 2">
    <name type="scientific">Dentiscutata heterogama</name>
    <dbReference type="NCBI Taxonomy" id="1316150"/>
    <lineage>
        <taxon>Eukaryota</taxon>
        <taxon>Fungi</taxon>
        <taxon>Fungi incertae sedis</taxon>
        <taxon>Mucoromycota</taxon>
        <taxon>Glomeromycotina</taxon>
        <taxon>Glomeromycetes</taxon>
        <taxon>Diversisporales</taxon>
        <taxon>Gigasporaceae</taxon>
        <taxon>Dentiscutata</taxon>
    </lineage>
</organism>
<comment type="caution">
    <text evidence="1">The sequence shown here is derived from an EMBL/GenBank/DDBJ whole genome shotgun (WGS) entry which is preliminary data.</text>
</comment>
<name>A0ACA9PYF8_9GLOM</name>
<gene>
    <name evidence="1" type="ORF">DHETER_LOCUS13366</name>
</gene>
<accession>A0ACA9PYF8</accession>
<proteinExistence type="predicted"/>
<feature type="non-terminal residue" evidence="1">
    <location>
        <position position="48"/>
    </location>
</feature>
<dbReference type="Proteomes" id="UP000789702">
    <property type="component" value="Unassembled WGS sequence"/>
</dbReference>
<reference evidence="1" key="1">
    <citation type="submission" date="2021-06" db="EMBL/GenBank/DDBJ databases">
        <authorList>
            <person name="Kallberg Y."/>
            <person name="Tangrot J."/>
            <person name="Rosling A."/>
        </authorList>
    </citation>
    <scope>NUCLEOTIDE SEQUENCE</scope>
    <source>
        <strain evidence="1">IL203A</strain>
    </source>
</reference>
<dbReference type="EMBL" id="CAJVPU010036349">
    <property type="protein sequence ID" value="CAG8729888.1"/>
    <property type="molecule type" value="Genomic_DNA"/>
</dbReference>